<dbReference type="EMBL" id="BKCJ010381994">
    <property type="protein sequence ID" value="GFA18401.1"/>
    <property type="molecule type" value="Genomic_DNA"/>
</dbReference>
<sequence>EYLEKSSIAITPVLPTKEPEYSLSMRDEHLSTILETELDELIKSSIENLFPIPIEYEVTSDNERCSDGKFQNLFEPSFNNEEFISNKIDPHYFNVESNLIESLPNRDTLFDSSPKFDYLKEFSSKRMPTSIINEECIKREHEEYISLMEKLLTINSFPRPLENFHTNTIIETLPTSPIPIEDNDSLREEIDIFTRTDDLMPPGLRATTMTRIGIVIFLKNYLAMFPFLFPKMSHLTLIITMIRHFLVLLQNHQMLRFSLIFSLIHEN</sequence>
<reference evidence="1" key="1">
    <citation type="journal article" date="2019" name="Sci. Rep.">
        <title>Draft genome of Tanacetum cinerariifolium, the natural source of mosquito coil.</title>
        <authorList>
            <person name="Yamashiro T."/>
            <person name="Shiraishi A."/>
            <person name="Satake H."/>
            <person name="Nakayama K."/>
        </authorList>
    </citation>
    <scope>NUCLEOTIDE SEQUENCE</scope>
</reference>
<feature type="non-terminal residue" evidence="1">
    <location>
        <position position="1"/>
    </location>
</feature>
<comment type="caution">
    <text evidence="1">The sequence shown here is derived from an EMBL/GenBank/DDBJ whole genome shotgun (WGS) entry which is preliminary data.</text>
</comment>
<dbReference type="AlphaFoldDB" id="A0A699J7Y7"/>
<accession>A0A699J7Y7</accession>
<protein>
    <recommendedName>
        <fullName evidence="2">Reverse transcriptase domain-containing protein</fullName>
    </recommendedName>
</protein>
<proteinExistence type="predicted"/>
<evidence type="ECO:0008006" key="2">
    <source>
        <dbReference type="Google" id="ProtNLM"/>
    </source>
</evidence>
<name>A0A699J7Y7_TANCI</name>
<organism evidence="1">
    <name type="scientific">Tanacetum cinerariifolium</name>
    <name type="common">Dalmatian daisy</name>
    <name type="synonym">Chrysanthemum cinerariifolium</name>
    <dbReference type="NCBI Taxonomy" id="118510"/>
    <lineage>
        <taxon>Eukaryota</taxon>
        <taxon>Viridiplantae</taxon>
        <taxon>Streptophyta</taxon>
        <taxon>Embryophyta</taxon>
        <taxon>Tracheophyta</taxon>
        <taxon>Spermatophyta</taxon>
        <taxon>Magnoliopsida</taxon>
        <taxon>eudicotyledons</taxon>
        <taxon>Gunneridae</taxon>
        <taxon>Pentapetalae</taxon>
        <taxon>asterids</taxon>
        <taxon>campanulids</taxon>
        <taxon>Asterales</taxon>
        <taxon>Asteraceae</taxon>
        <taxon>Asteroideae</taxon>
        <taxon>Anthemideae</taxon>
        <taxon>Anthemidinae</taxon>
        <taxon>Tanacetum</taxon>
    </lineage>
</organism>
<evidence type="ECO:0000313" key="1">
    <source>
        <dbReference type="EMBL" id="GFA18401.1"/>
    </source>
</evidence>
<gene>
    <name evidence="1" type="ORF">Tci_590373</name>
</gene>